<dbReference type="GO" id="GO:0005975">
    <property type="term" value="P:carbohydrate metabolic process"/>
    <property type="evidence" value="ECO:0007669"/>
    <property type="project" value="InterPro"/>
</dbReference>
<dbReference type="RefSeq" id="WP_145446766.1">
    <property type="nucleotide sequence ID" value="NZ_CP036280.1"/>
</dbReference>
<evidence type="ECO:0000313" key="5">
    <source>
        <dbReference type="EMBL" id="QDU72594.1"/>
    </source>
</evidence>
<gene>
    <name evidence="5" type="primary">ybbD</name>
    <name evidence="5" type="ORF">Pan265_24640</name>
</gene>
<evidence type="ECO:0000259" key="4">
    <source>
        <dbReference type="Pfam" id="PF00933"/>
    </source>
</evidence>
<name>A0A518C045_9BACT</name>
<dbReference type="Proteomes" id="UP000320386">
    <property type="component" value="Chromosome"/>
</dbReference>
<evidence type="ECO:0000313" key="6">
    <source>
        <dbReference type="Proteomes" id="UP000320386"/>
    </source>
</evidence>
<dbReference type="Pfam" id="PF00933">
    <property type="entry name" value="Glyco_hydro_3"/>
    <property type="match status" value="1"/>
</dbReference>
<dbReference type="InterPro" id="IPR001764">
    <property type="entry name" value="Glyco_hydro_3_N"/>
</dbReference>
<proteinExistence type="inferred from homology"/>
<organism evidence="5 6">
    <name type="scientific">Mucisphaera calidilacus</name>
    <dbReference type="NCBI Taxonomy" id="2527982"/>
    <lineage>
        <taxon>Bacteria</taxon>
        <taxon>Pseudomonadati</taxon>
        <taxon>Planctomycetota</taxon>
        <taxon>Phycisphaerae</taxon>
        <taxon>Phycisphaerales</taxon>
        <taxon>Phycisphaeraceae</taxon>
        <taxon>Mucisphaera</taxon>
    </lineage>
</organism>
<dbReference type="InterPro" id="IPR036962">
    <property type="entry name" value="Glyco_hydro_3_N_sf"/>
</dbReference>
<evidence type="ECO:0000256" key="3">
    <source>
        <dbReference type="ARBA" id="ARBA00023295"/>
    </source>
</evidence>
<dbReference type="SUPFAM" id="SSF51445">
    <property type="entry name" value="(Trans)glycosidases"/>
    <property type="match status" value="1"/>
</dbReference>
<reference evidence="5 6" key="1">
    <citation type="submission" date="2019-02" db="EMBL/GenBank/DDBJ databases">
        <title>Deep-cultivation of Planctomycetes and their phenomic and genomic characterization uncovers novel biology.</title>
        <authorList>
            <person name="Wiegand S."/>
            <person name="Jogler M."/>
            <person name="Boedeker C."/>
            <person name="Pinto D."/>
            <person name="Vollmers J."/>
            <person name="Rivas-Marin E."/>
            <person name="Kohn T."/>
            <person name="Peeters S.H."/>
            <person name="Heuer A."/>
            <person name="Rast P."/>
            <person name="Oberbeckmann S."/>
            <person name="Bunk B."/>
            <person name="Jeske O."/>
            <person name="Meyerdierks A."/>
            <person name="Storesund J.E."/>
            <person name="Kallscheuer N."/>
            <person name="Luecker S."/>
            <person name="Lage O.M."/>
            <person name="Pohl T."/>
            <person name="Merkel B.J."/>
            <person name="Hornburger P."/>
            <person name="Mueller R.-W."/>
            <person name="Bruemmer F."/>
            <person name="Labrenz M."/>
            <person name="Spormann A.M."/>
            <person name="Op den Camp H."/>
            <person name="Overmann J."/>
            <person name="Amann R."/>
            <person name="Jetten M.S.M."/>
            <person name="Mascher T."/>
            <person name="Medema M.H."/>
            <person name="Devos D.P."/>
            <person name="Kaster A.-K."/>
            <person name="Ovreas L."/>
            <person name="Rohde M."/>
            <person name="Galperin M.Y."/>
            <person name="Jogler C."/>
        </authorList>
    </citation>
    <scope>NUCLEOTIDE SEQUENCE [LARGE SCALE GENOMIC DNA]</scope>
    <source>
        <strain evidence="5 6">Pan265</strain>
    </source>
</reference>
<accession>A0A518C045</accession>
<dbReference type="InterPro" id="IPR050226">
    <property type="entry name" value="NagZ_Beta-hexosaminidase"/>
</dbReference>
<comment type="similarity">
    <text evidence="1">Belongs to the glycosyl hydrolase 3 family.</text>
</comment>
<dbReference type="PANTHER" id="PTHR30480">
    <property type="entry name" value="BETA-HEXOSAMINIDASE-RELATED"/>
    <property type="match status" value="1"/>
</dbReference>
<dbReference type="AlphaFoldDB" id="A0A518C045"/>
<sequence length="379" mass="40607">MASDLQRLAARTLCVGFPGTEPSTGVLELIDRGVGGVVFFARNVDTQPNDVAALTTLLKQRAGDRPLILGVDQEGGRVQRLRQGFSELPPMRALGSVNDPVLARKAGEVLGSECRAVGFDLDFAPVLDVDSNPDNPIIATRSIARDAEVVTRLGLELIKGIQDAGVAACGKHFPGHGDTNQDSHLTLPTLKHDMQRLEAVELPPFRAAADADIASIMTAHIIFEAIDTQHPATMSQPVIHGLLRQSMGYDGVVVSDDLEMKAIANNYAVPEAAVHAIAAGVDLLLCCHTNELANESIDAIAQAVEDGRIPRERLEQANRRLDTLCQRFVVGPVDKPDLACLDAAEHRDVVSEIRKRAEAAALDAGIDPTEIMESIVKPT</sequence>
<dbReference type="GO" id="GO:0009254">
    <property type="term" value="P:peptidoglycan turnover"/>
    <property type="evidence" value="ECO:0007669"/>
    <property type="project" value="TreeGrafter"/>
</dbReference>
<evidence type="ECO:0000256" key="1">
    <source>
        <dbReference type="ARBA" id="ARBA00005336"/>
    </source>
</evidence>
<dbReference type="PANTHER" id="PTHR30480:SF16">
    <property type="entry name" value="GLYCOSIDE HYDROLASE FAMILY 3 DOMAIN PROTEIN"/>
    <property type="match status" value="1"/>
</dbReference>
<keyword evidence="3" id="KW-0326">Glycosidase</keyword>
<dbReference type="Gene3D" id="3.20.20.300">
    <property type="entry name" value="Glycoside hydrolase, family 3, N-terminal domain"/>
    <property type="match status" value="1"/>
</dbReference>
<dbReference type="OrthoDB" id="9805821at2"/>
<dbReference type="InterPro" id="IPR017853">
    <property type="entry name" value="GH"/>
</dbReference>
<evidence type="ECO:0000256" key="2">
    <source>
        <dbReference type="ARBA" id="ARBA00022801"/>
    </source>
</evidence>
<keyword evidence="5" id="KW-0449">Lipoprotein</keyword>
<feature type="domain" description="Glycoside hydrolase family 3 N-terminal" evidence="4">
    <location>
        <begin position="29"/>
        <end position="323"/>
    </location>
</feature>
<dbReference type="GO" id="GO:0004553">
    <property type="term" value="F:hydrolase activity, hydrolyzing O-glycosyl compounds"/>
    <property type="evidence" value="ECO:0007669"/>
    <property type="project" value="InterPro"/>
</dbReference>
<dbReference type="KEGG" id="mcad:Pan265_24640"/>
<dbReference type="EMBL" id="CP036280">
    <property type="protein sequence ID" value="QDU72594.1"/>
    <property type="molecule type" value="Genomic_DNA"/>
</dbReference>
<dbReference type="NCBIfam" id="NF003740">
    <property type="entry name" value="PRK05337.1"/>
    <property type="match status" value="1"/>
</dbReference>
<keyword evidence="6" id="KW-1185">Reference proteome</keyword>
<keyword evidence="2" id="KW-0378">Hydrolase</keyword>
<protein>
    <submittedName>
        <fullName evidence="5">Putative lipoprotein YbbD</fullName>
    </submittedName>
</protein>